<evidence type="ECO:0000256" key="1">
    <source>
        <dbReference type="SAM" id="MobiDB-lite"/>
    </source>
</evidence>
<reference evidence="3" key="1">
    <citation type="submission" date="2022-11" db="UniProtKB">
        <authorList>
            <consortium name="WormBaseParasite"/>
        </authorList>
    </citation>
    <scope>IDENTIFICATION</scope>
</reference>
<keyword evidence="2" id="KW-1185">Reference proteome</keyword>
<dbReference type="Proteomes" id="UP000887565">
    <property type="component" value="Unplaced"/>
</dbReference>
<proteinExistence type="predicted"/>
<name>A0A915HKR4_ROMCU</name>
<organism evidence="2 3">
    <name type="scientific">Romanomermis culicivorax</name>
    <name type="common">Nematode worm</name>
    <dbReference type="NCBI Taxonomy" id="13658"/>
    <lineage>
        <taxon>Eukaryota</taxon>
        <taxon>Metazoa</taxon>
        <taxon>Ecdysozoa</taxon>
        <taxon>Nematoda</taxon>
        <taxon>Enoplea</taxon>
        <taxon>Dorylaimia</taxon>
        <taxon>Mermithida</taxon>
        <taxon>Mermithoidea</taxon>
        <taxon>Mermithidae</taxon>
        <taxon>Romanomermis</taxon>
    </lineage>
</organism>
<evidence type="ECO:0000313" key="3">
    <source>
        <dbReference type="WBParaSite" id="nRc.2.0.1.t02141-RA"/>
    </source>
</evidence>
<accession>A0A915HKR4</accession>
<protein>
    <submittedName>
        <fullName evidence="3">Uncharacterized protein</fullName>
    </submittedName>
</protein>
<sequence>MIRTRKNVNPNNAPRKIYPVTDNKTLATNLNLERRMSTISTDLQAENVLASHNPQAFGATPTSHAPTIPKIAFGSRDKMLNEQIGNPINRLNDFVQNTYALYLNQQFPAPWEQHIHYNAVRAPYITTPTDFSHASSQPSELQLALPALPSSATVTAATLDMRAINQSTSATNMVILSKEIASAALMMSPGIAHGLIDTAAQCSVLSSGLVKRAFDKQLLQLLKCGKIKVADGAIASAHALVVVTMESTLGEHLINQPEEMEAEQPIQQAQPSPHQPPSRWLEVTQLAEPNFLVAKVSVSISPHCQQWVATAAADRDLTNHKPAALDKSFPCHTDK</sequence>
<dbReference type="AlphaFoldDB" id="A0A915HKR4"/>
<dbReference type="WBParaSite" id="nRc.2.0.1.t02141-RA">
    <property type="protein sequence ID" value="nRc.2.0.1.t02141-RA"/>
    <property type="gene ID" value="nRc.2.0.1.g02141"/>
</dbReference>
<feature type="region of interest" description="Disordered" evidence="1">
    <location>
        <begin position="259"/>
        <end position="278"/>
    </location>
</feature>
<evidence type="ECO:0000313" key="2">
    <source>
        <dbReference type="Proteomes" id="UP000887565"/>
    </source>
</evidence>